<keyword evidence="1" id="KW-1133">Transmembrane helix</keyword>
<evidence type="ECO:0000313" key="3">
    <source>
        <dbReference type="Proteomes" id="UP000240586"/>
    </source>
</evidence>
<keyword evidence="3" id="KW-1185">Reference proteome</keyword>
<keyword evidence="1" id="KW-0812">Transmembrane</keyword>
<evidence type="ECO:0000256" key="1">
    <source>
        <dbReference type="SAM" id="Phobius"/>
    </source>
</evidence>
<evidence type="ECO:0000313" key="2">
    <source>
        <dbReference type="EMBL" id="ATS93135.1"/>
    </source>
</evidence>
<feature type="transmembrane region" description="Helical" evidence="1">
    <location>
        <begin position="56"/>
        <end position="77"/>
    </location>
</feature>
<sequence>MTLPNVPDVPSSVLIDELRTTLQAQPWYKRFANTVSSAVGVLSLVIWVAITNGVEIDPAVQTGVGALLAVLTVLGVLKTPNGVTPRGVATVQVAAVTVARHRQE</sequence>
<gene>
    <name evidence="2" type="ORF">SEA_PATIO_53</name>
</gene>
<name>A0A2D2W4L8_9CAUD</name>
<accession>A0A2D2W4L8</accession>
<dbReference type="EMBL" id="MF919542">
    <property type="protein sequence ID" value="ATS93135.1"/>
    <property type="molecule type" value="Genomic_DNA"/>
</dbReference>
<reference evidence="2 3" key="1">
    <citation type="submission" date="2017-09" db="EMBL/GenBank/DDBJ databases">
        <authorList>
            <person name="Choi Z."/>
            <person name="Grubb S."/>
            <person name="Kuchan S."/>
            <person name="Pennathur K."/>
            <person name="Roskowski K."/>
            <person name="Garlena R.A."/>
            <person name="Russell D.A."/>
            <person name="Pope W.H."/>
            <person name="Jacobs-Sera D."/>
            <person name="Hatfull G.F."/>
        </authorList>
    </citation>
    <scope>NUCLEOTIDE SEQUENCE [LARGE SCALE GENOMIC DNA]</scope>
</reference>
<dbReference type="Proteomes" id="UP000240586">
    <property type="component" value="Segment"/>
</dbReference>
<feature type="transmembrane region" description="Helical" evidence="1">
    <location>
        <begin position="31"/>
        <end position="50"/>
    </location>
</feature>
<organism evidence="2 3">
    <name type="scientific">Gordonia phage Patio</name>
    <dbReference type="NCBI Taxonomy" id="2041515"/>
    <lineage>
        <taxon>Viruses</taxon>
        <taxon>Duplodnaviria</taxon>
        <taxon>Heunggongvirae</taxon>
        <taxon>Uroviricota</taxon>
        <taxon>Caudoviricetes</taxon>
        <taxon>Zierdtviridae</taxon>
        <taxon>Emilbogenvirinae</taxon>
        <taxon>Skysandvirus</taxon>
        <taxon>Skysandvirus patio</taxon>
    </lineage>
</organism>
<proteinExistence type="predicted"/>
<keyword evidence="1" id="KW-0472">Membrane</keyword>
<protein>
    <submittedName>
        <fullName evidence="2">Membrane protein</fullName>
    </submittedName>
</protein>